<evidence type="ECO:0000313" key="9">
    <source>
        <dbReference type="EMBL" id="AJY73531.1"/>
    </source>
</evidence>
<dbReference type="EMBL" id="CP011058">
    <property type="protein sequence ID" value="AJY73531.1"/>
    <property type="molecule type" value="Genomic_DNA"/>
</dbReference>
<keyword evidence="4 7" id="KW-0812">Transmembrane</keyword>
<dbReference type="Gene3D" id="1.10.3720.10">
    <property type="entry name" value="MetI-like"/>
    <property type="match status" value="1"/>
</dbReference>
<reference evidence="10" key="2">
    <citation type="submission" date="2015-03" db="EMBL/GenBank/DDBJ databases">
        <title>Genome sequence of Paenibacillus beijingensis strain DSM 24997T.</title>
        <authorList>
            <person name="Kwak Y."/>
            <person name="Shin J.-H."/>
        </authorList>
    </citation>
    <scope>NUCLEOTIDE SEQUENCE [LARGE SCALE GENOMIC DNA]</scope>
    <source>
        <strain evidence="10">DSM 24997</strain>
    </source>
</reference>
<feature type="domain" description="ABC transmembrane type-1" evidence="8">
    <location>
        <begin position="94"/>
        <end position="291"/>
    </location>
</feature>
<dbReference type="HOGENOM" id="CLU_036879_1_2_9"/>
<gene>
    <name evidence="9" type="ORF">VN24_01435</name>
</gene>
<name>A0A0D5NE51_9BACL</name>
<dbReference type="CDD" id="cd06261">
    <property type="entry name" value="TM_PBP2"/>
    <property type="match status" value="1"/>
</dbReference>
<reference evidence="9 10" key="1">
    <citation type="journal article" date="2015" name="J. Biotechnol.">
        <title>Complete genome sequence of Paenibacillus beijingensis 7188(T) (=DSM 24997(T)), a novel rhizobacterium from jujube garden soil.</title>
        <authorList>
            <person name="Kwak Y."/>
            <person name="Shin J.H."/>
        </authorList>
    </citation>
    <scope>NUCLEOTIDE SEQUENCE [LARGE SCALE GENOMIC DNA]</scope>
    <source>
        <strain evidence="9 10">DSM 24997</strain>
    </source>
</reference>
<dbReference type="Pfam" id="PF19300">
    <property type="entry name" value="BPD_transp_1_N"/>
    <property type="match status" value="1"/>
</dbReference>
<dbReference type="InterPro" id="IPR000515">
    <property type="entry name" value="MetI-like"/>
</dbReference>
<keyword evidence="6 7" id="KW-0472">Membrane</keyword>
<dbReference type="GO" id="GO:0055085">
    <property type="term" value="P:transmembrane transport"/>
    <property type="evidence" value="ECO:0007669"/>
    <property type="project" value="InterPro"/>
</dbReference>
<evidence type="ECO:0000256" key="3">
    <source>
        <dbReference type="ARBA" id="ARBA00022475"/>
    </source>
</evidence>
<dbReference type="InterPro" id="IPR035906">
    <property type="entry name" value="MetI-like_sf"/>
</dbReference>
<dbReference type="GO" id="GO:0005886">
    <property type="term" value="C:plasma membrane"/>
    <property type="evidence" value="ECO:0007669"/>
    <property type="project" value="UniProtKB-SubCell"/>
</dbReference>
<dbReference type="InterPro" id="IPR045621">
    <property type="entry name" value="BPD_transp_1_N"/>
</dbReference>
<evidence type="ECO:0000259" key="8">
    <source>
        <dbReference type="PROSITE" id="PS50928"/>
    </source>
</evidence>
<dbReference type="Proteomes" id="UP000032633">
    <property type="component" value="Chromosome"/>
</dbReference>
<dbReference type="AlphaFoldDB" id="A0A0D5NE51"/>
<organism evidence="9 10">
    <name type="scientific">Paenibacillus beijingensis</name>
    <dbReference type="NCBI Taxonomy" id="1126833"/>
    <lineage>
        <taxon>Bacteria</taxon>
        <taxon>Bacillati</taxon>
        <taxon>Bacillota</taxon>
        <taxon>Bacilli</taxon>
        <taxon>Bacillales</taxon>
        <taxon>Paenibacillaceae</taxon>
        <taxon>Paenibacillus</taxon>
    </lineage>
</organism>
<feature type="transmembrane region" description="Helical" evidence="7">
    <location>
        <begin position="96"/>
        <end position="118"/>
    </location>
</feature>
<keyword evidence="5 7" id="KW-1133">Transmembrane helix</keyword>
<proteinExistence type="inferred from homology"/>
<evidence type="ECO:0000256" key="4">
    <source>
        <dbReference type="ARBA" id="ARBA00022692"/>
    </source>
</evidence>
<feature type="transmembrane region" description="Helical" evidence="7">
    <location>
        <begin position="9"/>
        <end position="30"/>
    </location>
</feature>
<dbReference type="STRING" id="1126833.VN24_01435"/>
<dbReference type="PROSITE" id="PS50928">
    <property type="entry name" value="ABC_TM1"/>
    <property type="match status" value="1"/>
</dbReference>
<dbReference type="SUPFAM" id="SSF161098">
    <property type="entry name" value="MetI-like"/>
    <property type="match status" value="1"/>
</dbReference>
<evidence type="ECO:0000256" key="6">
    <source>
        <dbReference type="ARBA" id="ARBA00023136"/>
    </source>
</evidence>
<evidence type="ECO:0000256" key="7">
    <source>
        <dbReference type="RuleBase" id="RU363032"/>
    </source>
</evidence>
<evidence type="ECO:0000313" key="10">
    <source>
        <dbReference type="Proteomes" id="UP000032633"/>
    </source>
</evidence>
<dbReference type="OrthoDB" id="24153at2"/>
<evidence type="ECO:0000256" key="2">
    <source>
        <dbReference type="ARBA" id="ARBA00022448"/>
    </source>
</evidence>
<keyword evidence="3" id="KW-1003">Cell membrane</keyword>
<feature type="transmembrane region" description="Helical" evidence="7">
    <location>
        <begin position="230"/>
        <end position="252"/>
    </location>
</feature>
<protein>
    <submittedName>
        <fullName evidence="9">Peptide ABC transporter permease</fullName>
    </submittedName>
</protein>
<dbReference type="RefSeq" id="WP_045668966.1">
    <property type="nucleotide sequence ID" value="NZ_CP011058.1"/>
</dbReference>
<keyword evidence="2 7" id="KW-0813">Transport</keyword>
<keyword evidence="10" id="KW-1185">Reference proteome</keyword>
<dbReference type="Pfam" id="PF00528">
    <property type="entry name" value="BPD_transp_1"/>
    <property type="match status" value="1"/>
</dbReference>
<accession>A0A0D5NE51</accession>
<sequence length="311" mass="33984">MVRYLTSKFLYMLLSLFILASATFVLMNAVPGSPLQSEKATSAQVQKNLEAYYGLDKPLIIQYGTYMKNLLQGDMGISMKKKFQSVDKMIASSFGYSLRLGITAIITSVVVGCLLGILAAMYHRKLIDNIAMIIAVIGLAIPSMVLAPLMQYFLAVKVRIFEVAGLNGPMDYVLPTIALASGPIAFIARLLRATMIEVLHADFIKTAKSKGLSGYVIVMRHALRNSMLPVVTYLGYLTAGIITGSVVIEKIFAIPGIGKYFVQSVIDRDYPLIMGITIFYAVILMATRFLADIAYVLVDPRIRISGGKAGK</sequence>
<comment type="subcellular location">
    <subcellularLocation>
        <location evidence="1 7">Cell membrane</location>
        <topology evidence="1 7">Multi-pass membrane protein</topology>
    </subcellularLocation>
</comment>
<feature type="transmembrane region" description="Helical" evidence="7">
    <location>
        <begin position="130"/>
        <end position="152"/>
    </location>
</feature>
<comment type="similarity">
    <text evidence="7">Belongs to the binding-protein-dependent transport system permease family.</text>
</comment>
<dbReference type="PANTHER" id="PTHR30465:SF93">
    <property type="entry name" value="OLIGOPEPTIDE TRANSPORT SYSTEM PERMEASE PROTEIN OPPB"/>
    <property type="match status" value="1"/>
</dbReference>
<dbReference type="PATRIC" id="fig|1126833.4.peg.322"/>
<feature type="transmembrane region" description="Helical" evidence="7">
    <location>
        <begin position="172"/>
        <end position="191"/>
    </location>
</feature>
<dbReference type="KEGG" id="pbj:VN24_01435"/>
<evidence type="ECO:0000256" key="1">
    <source>
        <dbReference type="ARBA" id="ARBA00004651"/>
    </source>
</evidence>
<feature type="transmembrane region" description="Helical" evidence="7">
    <location>
        <begin position="272"/>
        <end position="298"/>
    </location>
</feature>
<dbReference type="PANTHER" id="PTHR30465">
    <property type="entry name" value="INNER MEMBRANE ABC TRANSPORTER"/>
    <property type="match status" value="1"/>
</dbReference>
<evidence type="ECO:0000256" key="5">
    <source>
        <dbReference type="ARBA" id="ARBA00022989"/>
    </source>
</evidence>